<dbReference type="InterPro" id="IPR051384">
    <property type="entry name" value="Mth_GPCR"/>
</dbReference>
<dbReference type="InterPro" id="IPR017981">
    <property type="entry name" value="GPCR_2-like_7TM"/>
</dbReference>
<feature type="chain" id="PRO_5005488477" description="G-protein coupled receptors family 2 profile 2 domain-containing protein" evidence="6">
    <location>
        <begin position="23"/>
        <end position="731"/>
    </location>
</feature>
<feature type="transmembrane region" description="Helical" evidence="5">
    <location>
        <begin position="491"/>
        <end position="512"/>
    </location>
</feature>
<evidence type="ECO:0000313" key="8">
    <source>
        <dbReference type="EMBL" id="CDW33960.1"/>
    </source>
</evidence>
<protein>
    <recommendedName>
        <fullName evidence="7">G-protein coupled receptors family 2 profile 2 domain-containing protein</fullName>
    </recommendedName>
</protein>
<dbReference type="PROSITE" id="PS50261">
    <property type="entry name" value="G_PROTEIN_RECEP_F2_4"/>
    <property type="match status" value="1"/>
</dbReference>
<accession>A0A0K2U7E3</accession>
<evidence type="ECO:0000256" key="3">
    <source>
        <dbReference type="ARBA" id="ARBA00022989"/>
    </source>
</evidence>
<dbReference type="EMBL" id="HACA01016599">
    <property type="protein sequence ID" value="CDW33960.1"/>
    <property type="molecule type" value="Transcribed_RNA"/>
</dbReference>
<dbReference type="OrthoDB" id="6381164at2759"/>
<evidence type="ECO:0000256" key="5">
    <source>
        <dbReference type="SAM" id="Phobius"/>
    </source>
</evidence>
<dbReference type="InterPro" id="IPR000832">
    <property type="entry name" value="GPCR_2_secretin-like"/>
</dbReference>
<evidence type="ECO:0000259" key="7">
    <source>
        <dbReference type="PROSITE" id="PS50261"/>
    </source>
</evidence>
<dbReference type="CDD" id="cd15039">
    <property type="entry name" value="7tmB3_Methuselah-like"/>
    <property type="match status" value="1"/>
</dbReference>
<feature type="transmembrane region" description="Helical" evidence="5">
    <location>
        <begin position="532"/>
        <end position="552"/>
    </location>
</feature>
<dbReference type="PANTHER" id="PTHR47154">
    <property type="entry name" value="G-PROTEIN COUPLED RECEPTOR MTH-RELATED"/>
    <property type="match status" value="1"/>
</dbReference>
<feature type="transmembrane region" description="Helical" evidence="5">
    <location>
        <begin position="422"/>
        <end position="441"/>
    </location>
</feature>
<dbReference type="Pfam" id="PF00002">
    <property type="entry name" value="7tm_2"/>
    <property type="match status" value="1"/>
</dbReference>
<name>A0A0K2U7E3_LEPSM</name>
<gene>
    <name evidence="8" type="primary">GPRMTH4</name>
</gene>
<feature type="transmembrane region" description="Helical" evidence="5">
    <location>
        <begin position="575"/>
        <end position="602"/>
    </location>
</feature>
<organism evidence="8">
    <name type="scientific">Lepeophtheirus salmonis</name>
    <name type="common">Salmon louse</name>
    <name type="synonym">Caligus salmonis</name>
    <dbReference type="NCBI Taxonomy" id="72036"/>
    <lineage>
        <taxon>Eukaryota</taxon>
        <taxon>Metazoa</taxon>
        <taxon>Ecdysozoa</taxon>
        <taxon>Arthropoda</taxon>
        <taxon>Crustacea</taxon>
        <taxon>Multicrustacea</taxon>
        <taxon>Hexanauplia</taxon>
        <taxon>Copepoda</taxon>
        <taxon>Siphonostomatoida</taxon>
        <taxon>Caligidae</taxon>
        <taxon>Lepeophtheirus</taxon>
    </lineage>
</organism>
<dbReference type="SUPFAM" id="SSF81321">
    <property type="entry name" value="Family A G protein-coupled receptor-like"/>
    <property type="match status" value="1"/>
</dbReference>
<evidence type="ECO:0000256" key="6">
    <source>
        <dbReference type="SAM" id="SignalP"/>
    </source>
</evidence>
<feature type="signal peptide" evidence="6">
    <location>
        <begin position="1"/>
        <end position="22"/>
    </location>
</feature>
<keyword evidence="4 5" id="KW-0472">Membrane</keyword>
<dbReference type="GO" id="GO:0007166">
    <property type="term" value="P:cell surface receptor signaling pathway"/>
    <property type="evidence" value="ECO:0007669"/>
    <property type="project" value="InterPro"/>
</dbReference>
<proteinExistence type="predicted"/>
<evidence type="ECO:0000256" key="2">
    <source>
        <dbReference type="ARBA" id="ARBA00022692"/>
    </source>
</evidence>
<reference evidence="8" key="1">
    <citation type="submission" date="2014-05" db="EMBL/GenBank/DDBJ databases">
        <authorList>
            <person name="Chronopoulou M."/>
        </authorList>
    </citation>
    <scope>NUCLEOTIDE SEQUENCE</scope>
    <source>
        <tissue evidence="8">Whole organism</tissue>
    </source>
</reference>
<dbReference type="GO" id="GO:0008528">
    <property type="term" value="F:G protein-coupled peptide receptor activity"/>
    <property type="evidence" value="ECO:0007669"/>
    <property type="project" value="TreeGrafter"/>
</dbReference>
<sequence>MLSLRQILVLTTCCVFGRSAHSQEYIYENHDCNFYDLDHHECHHDNLAPQFFWLKNDYGPNVPLCCGENRYSFYDSCENNEKTYGKSACGKADELPSLPVHEIICPDNCLLKNDILDFKISSNGSLLISDIHKSLHVRDFCVTVTCVDENVGWETIAKGCFCLRNSELITANNAIMNPNLNRCCPEDTLTNEEGNQLNCITYSQKPETVKVNKCDEQFLVKNLKFVDISYSGISFNRRGEPMALNFSSPTYCFGTSIKKNSISDLSTPSSFMRSELFYCQAYPCDGATPCVSTCCNPGEILLKENHTCISPDWNNITTFLDLEENHAQFSNMFHFRTRQNGGVVNFEKRTLSPCKEGYESVILSKCYQSFYLESSKENGTYLTIDIDGSNHYVNEYCVYITEEKKFMGNVCREVIGKAKFKYYPIILIGSAFFLFLTILIYSVYGKKLLNHYTRLMRHFTVGLFVAFTVLSFNQLFAFMSISLLICQIVGYIQQFSFLVSFTFMTLMSSEIFMKMKSLTSTNSQKRFTIQRLIGYGVPLIITVITITVELTAPECSKFKPRFGEKQCFFAGKEAIFLYFNIPILIMLLINTIMFFGTVMTILKVQRAAKSYFKNQRESLDRFALFMKLFLGMGIIWIFEILAKGTSGIVPQEVWYFTDILNMLQGFYVFLIFVCKRNVIEVILKKDSKLGSSVKTGENNQSDGSHWLKLRNRQKSSMGTSHTNLDTIDSVK</sequence>
<keyword evidence="3 5" id="KW-1133">Transmembrane helix</keyword>
<dbReference type="GO" id="GO:0005886">
    <property type="term" value="C:plasma membrane"/>
    <property type="evidence" value="ECO:0007669"/>
    <property type="project" value="TreeGrafter"/>
</dbReference>
<dbReference type="PANTHER" id="PTHR47154:SF2">
    <property type="entry name" value="G-PROTEIN COUPLED RECEPTOR MTH-RELATED"/>
    <property type="match status" value="1"/>
</dbReference>
<keyword evidence="2 5" id="KW-0812">Transmembrane</keyword>
<evidence type="ECO:0000256" key="1">
    <source>
        <dbReference type="ARBA" id="ARBA00004141"/>
    </source>
</evidence>
<feature type="transmembrane region" description="Helical" evidence="5">
    <location>
        <begin position="653"/>
        <end position="674"/>
    </location>
</feature>
<dbReference type="AlphaFoldDB" id="A0A0K2U7E3"/>
<feature type="transmembrane region" description="Helical" evidence="5">
    <location>
        <begin position="461"/>
        <end position="485"/>
    </location>
</feature>
<evidence type="ECO:0000256" key="4">
    <source>
        <dbReference type="ARBA" id="ARBA00023136"/>
    </source>
</evidence>
<keyword evidence="6" id="KW-0732">Signal</keyword>
<comment type="subcellular location">
    <subcellularLocation>
        <location evidence="1">Membrane</location>
        <topology evidence="1">Multi-pass membrane protein</topology>
    </subcellularLocation>
</comment>
<dbReference type="Gene3D" id="1.20.1070.10">
    <property type="entry name" value="Rhodopsin 7-helix transmembrane proteins"/>
    <property type="match status" value="1"/>
</dbReference>
<feature type="transmembrane region" description="Helical" evidence="5">
    <location>
        <begin position="622"/>
        <end position="641"/>
    </location>
</feature>
<feature type="domain" description="G-protein coupled receptors family 2 profile 2" evidence="7">
    <location>
        <begin position="420"/>
        <end position="676"/>
    </location>
</feature>